<evidence type="ECO:0000256" key="4">
    <source>
        <dbReference type="ARBA" id="ARBA00022448"/>
    </source>
</evidence>
<feature type="transmembrane region" description="Helical" evidence="12">
    <location>
        <begin position="654"/>
        <end position="675"/>
    </location>
</feature>
<dbReference type="EMBL" id="KK088412">
    <property type="protein sequence ID" value="EYE98770.1"/>
    <property type="molecule type" value="Genomic_DNA"/>
</dbReference>
<feature type="transmembrane region" description="Helical" evidence="12">
    <location>
        <begin position="812"/>
        <end position="833"/>
    </location>
</feature>
<feature type="transmembrane region" description="Helical" evidence="12">
    <location>
        <begin position="751"/>
        <end position="772"/>
    </location>
</feature>
<evidence type="ECO:0000256" key="10">
    <source>
        <dbReference type="ARBA" id="ARBA00023004"/>
    </source>
</evidence>
<feature type="domain" description="Fe2OG dioxygenase" evidence="14">
    <location>
        <begin position="179"/>
        <end position="283"/>
    </location>
</feature>
<feature type="transmembrane region" description="Helical" evidence="12">
    <location>
        <begin position="507"/>
        <end position="528"/>
    </location>
</feature>
<evidence type="ECO:0000256" key="12">
    <source>
        <dbReference type="SAM" id="Phobius"/>
    </source>
</evidence>
<evidence type="ECO:0000256" key="1">
    <source>
        <dbReference type="ARBA" id="ARBA00004141"/>
    </source>
</evidence>
<dbReference type="GO" id="GO:0022857">
    <property type="term" value="F:transmembrane transporter activity"/>
    <property type="evidence" value="ECO:0007669"/>
    <property type="project" value="InterPro"/>
</dbReference>
<dbReference type="Pfam" id="PF07690">
    <property type="entry name" value="MFS_1"/>
    <property type="match status" value="1"/>
</dbReference>
<reference evidence="16" key="1">
    <citation type="journal article" date="2014" name="Nat. Commun.">
        <title>Genomic adaptations of the halophilic Dead Sea filamentous fungus Eurotium rubrum.</title>
        <authorList>
            <person name="Kis-Papo T."/>
            <person name="Weig A.R."/>
            <person name="Riley R."/>
            <person name="Persoh D."/>
            <person name="Salamov A."/>
            <person name="Sun H."/>
            <person name="Lipzen A."/>
            <person name="Wasser S.P."/>
            <person name="Rambold G."/>
            <person name="Grigoriev I.V."/>
            <person name="Nevo E."/>
        </authorList>
    </citation>
    <scope>NUCLEOTIDE SEQUENCE [LARGE SCALE GENOMIC DNA]</scope>
    <source>
        <strain evidence="16">CBS 135680</strain>
    </source>
</reference>
<keyword evidence="10" id="KW-0408">Iron</keyword>
<feature type="transmembrane region" description="Helical" evidence="12">
    <location>
        <begin position="695"/>
        <end position="719"/>
    </location>
</feature>
<keyword evidence="5 12" id="KW-0812">Transmembrane</keyword>
<dbReference type="FunFam" id="1.20.1250.20:FF:000171">
    <property type="entry name" value="MFS general substrate transporter"/>
    <property type="match status" value="1"/>
</dbReference>
<dbReference type="GeneID" id="63702152"/>
<dbReference type="CDD" id="cd17316">
    <property type="entry name" value="MFS_SV2_like"/>
    <property type="match status" value="1"/>
</dbReference>
<dbReference type="Pfam" id="PF03171">
    <property type="entry name" value="2OG-FeII_Oxy"/>
    <property type="match status" value="1"/>
</dbReference>
<dbReference type="InterPro" id="IPR044861">
    <property type="entry name" value="IPNS-like_FE2OG_OXY"/>
</dbReference>
<dbReference type="SUPFAM" id="SSF51197">
    <property type="entry name" value="Clavaminate synthase-like"/>
    <property type="match status" value="1"/>
</dbReference>
<evidence type="ECO:0000313" key="16">
    <source>
        <dbReference type="Proteomes" id="UP000019804"/>
    </source>
</evidence>
<accession>A0A017SR59</accession>
<dbReference type="InterPro" id="IPR020846">
    <property type="entry name" value="MFS_dom"/>
</dbReference>
<evidence type="ECO:0000256" key="8">
    <source>
        <dbReference type="ARBA" id="ARBA00022989"/>
    </source>
</evidence>
<evidence type="ECO:0000313" key="15">
    <source>
        <dbReference type="EMBL" id="EYE98770.1"/>
    </source>
</evidence>
<feature type="transmembrane region" description="Helical" evidence="12">
    <location>
        <begin position="548"/>
        <end position="567"/>
    </location>
</feature>
<keyword evidence="16" id="KW-1185">Reference proteome</keyword>
<evidence type="ECO:0000256" key="6">
    <source>
        <dbReference type="ARBA" id="ARBA00022723"/>
    </source>
</evidence>
<feature type="transmembrane region" description="Helical" evidence="12">
    <location>
        <begin position="419"/>
        <end position="440"/>
    </location>
</feature>
<gene>
    <name evidence="15" type="ORF">EURHEDRAFT_527837</name>
</gene>
<dbReference type="RefSeq" id="XP_040642458.1">
    <property type="nucleotide sequence ID" value="XM_040787028.1"/>
</dbReference>
<dbReference type="PANTHER" id="PTHR23511:SF5">
    <property type="entry name" value="MAJOR FACILITATOR-TYPE TRANSPORTER HXNZ-RELATED"/>
    <property type="match status" value="1"/>
</dbReference>
<organism evidence="15 16">
    <name type="scientific">Aspergillus ruber (strain CBS 135680)</name>
    <dbReference type="NCBI Taxonomy" id="1388766"/>
    <lineage>
        <taxon>Eukaryota</taxon>
        <taxon>Fungi</taxon>
        <taxon>Dikarya</taxon>
        <taxon>Ascomycota</taxon>
        <taxon>Pezizomycotina</taxon>
        <taxon>Eurotiomycetes</taxon>
        <taxon>Eurotiomycetidae</taxon>
        <taxon>Eurotiales</taxon>
        <taxon>Aspergillaceae</taxon>
        <taxon>Aspergillus</taxon>
        <taxon>Aspergillus subgen. Aspergillus</taxon>
    </lineage>
</organism>
<name>A0A017SR59_ASPRC</name>
<dbReference type="PRINTS" id="PR00682">
    <property type="entry name" value="IPNSYNTHASE"/>
</dbReference>
<feature type="transmembrane region" description="Helical" evidence="12">
    <location>
        <begin position="784"/>
        <end position="806"/>
    </location>
</feature>
<dbReference type="Proteomes" id="UP000019804">
    <property type="component" value="Unassembled WGS sequence"/>
</dbReference>
<dbReference type="InterPro" id="IPR005123">
    <property type="entry name" value="Oxoglu/Fe-dep_dioxygenase_dom"/>
</dbReference>
<sequence length="841" mass="92950">MPARASPPVLDFSPFYGEDSAAKAKLVESIKECCLYNGFFQIIGHRVPIDLQKAVMRCTQRFFELPLEQKLEIDKNNNTFNRGYELLRSQMLEAGTSPELKEGLYIGEEIPEDHPYFIQGKLNSGPNQWPQTVENPEEFQRTSMEYYRAVFDLAKDVLGVLALTLGVDATYFDSLTDGAVATMRFLHYPAQPKDADEKLNRGIGAHTDFGCVTLLLQDEVDGLQVLDAPTGEWLDVQPVSGAYVVNLGNLFMRMANDKYKSNTHRVINKSGRERYSIPFFFSGNPDYMCECLPNCREPQEAPKYGPITVEQAVTAAYKESYGRAEKYKQEMKEWNLSSIDDPQVEQFYGSSTTESYRLKSELVGKCLEEIGMGRFQWQLFVVTGFGWIVDNLASQGLSSVQPPVKLELPGITQVSFSSVAYYTGLIVGASFWGISSDFIGRRPAFNCTLLIAGIFLCAAGGALNFVSFSALWAVIGTAAGGNVPVDSMIFLEFVPGSHQWLLTALSAWWNLGQLIVSLIAWVFLANYSCPTDSTLSTCTRNENMGWRYTQISIGALSLFFTVIRVFLFKMPETPRYLLSKGRDGDAVEAVNHVARQNKKPQPLTVEMLQAIDEQLGIGMAHTRAVGLSNREIARESLKDLNGAHYKALFATKRLGLHTAMIWLIWLTIGIAYPLYFNFLPSYLATRFTQDSSLNLTYRNYCIESAVGIVGPLSAACLVNTFFGRRWMMGLSAIVTGAFLFAYVVVDTPAASLAFACVTGILANFEYAVMYAFTPESFPGPHRGTGTGTAAALLRFGGLAASLISAYTGFTTAPIYASAALWIAVGIFCFALPFETHGHAAI</sequence>
<evidence type="ECO:0000259" key="14">
    <source>
        <dbReference type="PROSITE" id="PS51471"/>
    </source>
</evidence>
<keyword evidence="4" id="KW-0813">Transport</keyword>
<keyword evidence="8 12" id="KW-1133">Transmembrane helix</keyword>
<dbReference type="AlphaFoldDB" id="A0A017SR59"/>
<comment type="subcellular location">
    <subcellularLocation>
        <location evidence="1">Membrane</location>
        <topology evidence="1">Multi-pass membrane protein</topology>
    </subcellularLocation>
</comment>
<dbReference type="InterPro" id="IPR036259">
    <property type="entry name" value="MFS_trans_sf"/>
</dbReference>
<dbReference type="OrthoDB" id="288590at2759"/>
<dbReference type="PANTHER" id="PTHR23511">
    <property type="entry name" value="SYNAPTIC VESICLE GLYCOPROTEIN 2"/>
    <property type="match status" value="1"/>
</dbReference>
<dbReference type="GO" id="GO:0051213">
    <property type="term" value="F:dioxygenase activity"/>
    <property type="evidence" value="ECO:0007669"/>
    <property type="project" value="UniProtKB-KW"/>
</dbReference>
<evidence type="ECO:0000256" key="5">
    <source>
        <dbReference type="ARBA" id="ARBA00022692"/>
    </source>
</evidence>
<comment type="similarity">
    <text evidence="3">Belongs to the major facilitator superfamily.</text>
</comment>
<dbReference type="SUPFAM" id="SSF103473">
    <property type="entry name" value="MFS general substrate transporter"/>
    <property type="match status" value="1"/>
</dbReference>
<evidence type="ECO:0000256" key="2">
    <source>
        <dbReference type="ARBA" id="ARBA00008056"/>
    </source>
</evidence>
<dbReference type="InterPro" id="IPR026992">
    <property type="entry name" value="DIOX_N"/>
</dbReference>
<feature type="domain" description="Major facilitator superfamily (MFS) profile" evidence="13">
    <location>
        <begin position="379"/>
        <end position="836"/>
    </location>
</feature>
<evidence type="ECO:0000256" key="11">
    <source>
        <dbReference type="ARBA" id="ARBA00023136"/>
    </source>
</evidence>
<dbReference type="PROSITE" id="PS51471">
    <property type="entry name" value="FE2OG_OXY"/>
    <property type="match status" value="1"/>
</dbReference>
<keyword evidence="11 12" id="KW-0472">Membrane</keyword>
<dbReference type="InterPro" id="IPR027443">
    <property type="entry name" value="IPNS-like_sf"/>
</dbReference>
<evidence type="ECO:0000256" key="3">
    <source>
        <dbReference type="ARBA" id="ARBA00008335"/>
    </source>
</evidence>
<dbReference type="Gene3D" id="1.20.1250.20">
    <property type="entry name" value="MFS general substrate transporter like domains"/>
    <property type="match status" value="1"/>
</dbReference>
<dbReference type="InterPro" id="IPR011701">
    <property type="entry name" value="MFS"/>
</dbReference>
<dbReference type="FunFam" id="2.60.120.330:FF:000006">
    <property type="entry name" value="2-oxoglutarate-Fe(II) type oxidoreductase hxnY"/>
    <property type="match status" value="1"/>
</dbReference>
<dbReference type="HOGENOM" id="CLU_333430_0_0_1"/>
<evidence type="ECO:0000256" key="9">
    <source>
        <dbReference type="ARBA" id="ARBA00023002"/>
    </source>
</evidence>
<keyword evidence="7" id="KW-0223">Dioxygenase</keyword>
<feature type="transmembrane region" description="Helical" evidence="12">
    <location>
        <begin position="726"/>
        <end position="745"/>
    </location>
</feature>
<dbReference type="Gene3D" id="2.60.120.330">
    <property type="entry name" value="B-lactam Antibiotic, Isopenicillin N Synthase, Chain"/>
    <property type="match status" value="1"/>
</dbReference>
<evidence type="ECO:0000259" key="13">
    <source>
        <dbReference type="PROSITE" id="PS50850"/>
    </source>
</evidence>
<evidence type="ECO:0000256" key="7">
    <source>
        <dbReference type="ARBA" id="ARBA00022964"/>
    </source>
</evidence>
<keyword evidence="6" id="KW-0479">Metal-binding</keyword>
<keyword evidence="9" id="KW-0560">Oxidoreductase</keyword>
<dbReference type="GO" id="GO:0016020">
    <property type="term" value="C:membrane"/>
    <property type="evidence" value="ECO:0007669"/>
    <property type="project" value="UniProtKB-SubCell"/>
</dbReference>
<comment type="similarity">
    <text evidence="2">Belongs to the iron/ascorbate-dependent oxidoreductase family.</text>
</comment>
<dbReference type="GO" id="GO:0044283">
    <property type="term" value="P:small molecule biosynthetic process"/>
    <property type="evidence" value="ECO:0007669"/>
    <property type="project" value="UniProtKB-ARBA"/>
</dbReference>
<feature type="transmembrane region" description="Helical" evidence="12">
    <location>
        <begin position="447"/>
        <end position="466"/>
    </location>
</feature>
<dbReference type="Pfam" id="PF14226">
    <property type="entry name" value="DIOX_N"/>
    <property type="match status" value="1"/>
</dbReference>
<dbReference type="PROSITE" id="PS50850">
    <property type="entry name" value="MFS"/>
    <property type="match status" value="1"/>
</dbReference>
<protein>
    <submittedName>
        <fullName evidence="15">Clavaminate synthase-like protein</fullName>
    </submittedName>
</protein>
<proteinExistence type="inferred from homology"/>
<dbReference type="GO" id="GO:0046872">
    <property type="term" value="F:metal ion binding"/>
    <property type="evidence" value="ECO:0007669"/>
    <property type="project" value="UniProtKB-KW"/>
</dbReference>